<dbReference type="OMA" id="FTFATCM"/>
<keyword evidence="5" id="KW-1185">Reference proteome</keyword>
<accession>A0A0P1AGL9</accession>
<dbReference type="InterPro" id="IPR036063">
    <property type="entry name" value="Smr_dom_sf"/>
</dbReference>
<dbReference type="GeneID" id="36405538"/>
<sequence length="542" mass="62459">MRRQLFPLTLQRRCTFSVAAMDWRQVVSNYRCKENDKNVSLSKKDVEHVVRVCTQNDRAREAMDVVHRAEKRGILTPFDSHIQICCSWARKGKPERALSMIPRLYNQYTKEFQKLTSNQSTVYDPLLSVFKSQGDWRSTYAAIEQMHKLKITPSLRAFQVLMLTAAKARQTNLVMTTIEFVEKKFPNSLNEVATLTAMCQALLSLGDYQRVMEIYNKMDDNWASEEANTILFNQFLSAAIRCEDRTVRSKYEKLSNFHLAMTILDRMRESQQAKPDDYTFATFMMELTKRGEWAQVLDLFEIMLHAEESNRNTAIKTEKKSVISALSCSAVIRALHNVHRVNESEDFKTKERPNDKRAPLRSTNAQKRKLSHDLAIVLRLLGTVDLRNINHVSTLIDTLDEFKLFIPARQVFRRVMDQRSIHETQWRYRDGYNIDLHGLSKGVGKCAIVSTLEEIKLAHKERSDGAGPEIAPLQDLRIITGVGKRSQVFMKPVLRQALIDLLTKSCHPPLWPSINPTNPGVMLVRQDALRKWLAKGGIIRYS</sequence>
<dbReference type="AlphaFoldDB" id="A0A0P1AGL9"/>
<evidence type="ECO:0000313" key="5">
    <source>
        <dbReference type="Proteomes" id="UP000054928"/>
    </source>
</evidence>
<feature type="region of interest" description="Disordered" evidence="2">
    <location>
        <begin position="343"/>
        <end position="366"/>
    </location>
</feature>
<evidence type="ECO:0000256" key="2">
    <source>
        <dbReference type="SAM" id="MobiDB-lite"/>
    </source>
</evidence>
<feature type="domain" description="Pentatricopeptide repeat-containing protein-mitochondrial" evidence="3">
    <location>
        <begin position="117"/>
        <end position="217"/>
    </location>
</feature>
<dbReference type="InterPro" id="IPR011990">
    <property type="entry name" value="TPR-like_helical_dom_sf"/>
</dbReference>
<organism evidence="4 5">
    <name type="scientific">Plasmopara halstedii</name>
    <name type="common">Downy mildew of sunflower</name>
    <dbReference type="NCBI Taxonomy" id="4781"/>
    <lineage>
        <taxon>Eukaryota</taxon>
        <taxon>Sar</taxon>
        <taxon>Stramenopiles</taxon>
        <taxon>Oomycota</taxon>
        <taxon>Peronosporomycetes</taxon>
        <taxon>Peronosporales</taxon>
        <taxon>Peronosporaceae</taxon>
        <taxon>Plasmopara</taxon>
    </lineage>
</organism>
<dbReference type="PANTHER" id="PTHR47447:SF17">
    <property type="entry name" value="OS12G0638900 PROTEIN"/>
    <property type="match status" value="1"/>
</dbReference>
<dbReference type="OrthoDB" id="185373at2759"/>
<dbReference type="RefSeq" id="XP_024576642.1">
    <property type="nucleotide sequence ID" value="XM_024725912.1"/>
</dbReference>
<proteinExistence type="predicted"/>
<dbReference type="STRING" id="4781.A0A0P1AGL9"/>
<keyword evidence="1" id="KW-0677">Repeat</keyword>
<name>A0A0P1AGL9_PLAHL</name>
<feature type="compositionally biased region" description="Basic and acidic residues" evidence="2">
    <location>
        <begin position="343"/>
        <end position="358"/>
    </location>
</feature>
<dbReference type="Proteomes" id="UP000054928">
    <property type="component" value="Unassembled WGS sequence"/>
</dbReference>
<dbReference type="PANTHER" id="PTHR47447">
    <property type="entry name" value="OS03G0856100 PROTEIN"/>
    <property type="match status" value="1"/>
</dbReference>
<dbReference type="Gene3D" id="3.30.1370.110">
    <property type="match status" value="1"/>
</dbReference>
<dbReference type="EMBL" id="CCYD01000472">
    <property type="protein sequence ID" value="CEG40273.1"/>
    <property type="molecule type" value="Genomic_DNA"/>
</dbReference>
<protein>
    <submittedName>
        <fullName evidence="4">FOG: PPR repeat</fullName>
    </submittedName>
</protein>
<evidence type="ECO:0000259" key="3">
    <source>
        <dbReference type="Pfam" id="PF23276"/>
    </source>
</evidence>
<reference evidence="5" key="1">
    <citation type="submission" date="2014-09" db="EMBL/GenBank/DDBJ databases">
        <authorList>
            <person name="Sharma Rahul"/>
            <person name="Thines Marco"/>
        </authorList>
    </citation>
    <scope>NUCLEOTIDE SEQUENCE [LARGE SCALE GENOMIC DNA]</scope>
</reference>
<evidence type="ECO:0000256" key="1">
    <source>
        <dbReference type="ARBA" id="ARBA00022737"/>
    </source>
</evidence>
<dbReference type="Pfam" id="PF23276">
    <property type="entry name" value="TPR_24"/>
    <property type="match status" value="1"/>
</dbReference>
<dbReference type="InterPro" id="IPR057027">
    <property type="entry name" value="TPR_mt"/>
</dbReference>
<dbReference type="Gene3D" id="1.25.40.10">
    <property type="entry name" value="Tetratricopeptide repeat domain"/>
    <property type="match status" value="2"/>
</dbReference>
<evidence type="ECO:0000313" key="4">
    <source>
        <dbReference type="EMBL" id="CEG40273.1"/>
    </source>
</evidence>